<dbReference type="InterPro" id="IPR023574">
    <property type="entry name" value="Ribosomal_uL4_dom_sf"/>
</dbReference>
<dbReference type="GO" id="GO:0003735">
    <property type="term" value="F:structural constituent of ribosome"/>
    <property type="evidence" value="ECO:0007669"/>
    <property type="project" value="InterPro"/>
</dbReference>
<dbReference type="EMBL" id="LBVC01000058">
    <property type="protein sequence ID" value="KKQ76841.1"/>
    <property type="molecule type" value="Genomic_DNA"/>
</dbReference>
<evidence type="ECO:0000256" key="3">
    <source>
        <dbReference type="ARBA" id="ARBA00023274"/>
    </source>
</evidence>
<dbReference type="InterPro" id="IPR013005">
    <property type="entry name" value="Ribosomal_uL4-like"/>
</dbReference>
<dbReference type="GO" id="GO:0019843">
    <property type="term" value="F:rRNA binding"/>
    <property type="evidence" value="ECO:0007669"/>
    <property type="project" value="UniProtKB-UniRule"/>
</dbReference>
<keyword evidence="3 5" id="KW-0687">Ribonucleoprotein</keyword>
<dbReference type="PANTHER" id="PTHR10746:SF6">
    <property type="entry name" value="LARGE RIBOSOMAL SUBUNIT PROTEIN UL4M"/>
    <property type="match status" value="1"/>
</dbReference>
<organism evidence="6 7">
    <name type="scientific">Candidatus Daviesbacteria bacterium GW2011_GWF2_38_6</name>
    <dbReference type="NCBI Taxonomy" id="1618432"/>
    <lineage>
        <taxon>Bacteria</taxon>
        <taxon>Candidatus Daviesiibacteriota</taxon>
    </lineage>
</organism>
<dbReference type="Proteomes" id="UP000034324">
    <property type="component" value="Unassembled WGS sequence"/>
</dbReference>
<comment type="caution">
    <text evidence="6">The sequence shown here is derived from an EMBL/GenBank/DDBJ whole genome shotgun (WGS) entry which is preliminary data.</text>
</comment>
<evidence type="ECO:0000256" key="2">
    <source>
        <dbReference type="ARBA" id="ARBA00022980"/>
    </source>
</evidence>
<gene>
    <name evidence="5" type="primary">rplD</name>
    <name evidence="6" type="ORF">US99_C0058G0008</name>
</gene>
<dbReference type="PATRIC" id="fig|1618432.3.peg.731"/>
<accession>A0A0G0NIA6</accession>
<protein>
    <recommendedName>
        <fullName evidence="4 5">Large ribosomal subunit protein uL4</fullName>
    </recommendedName>
</protein>
<evidence type="ECO:0000256" key="1">
    <source>
        <dbReference type="ARBA" id="ARBA00010528"/>
    </source>
</evidence>
<reference evidence="6 7" key="1">
    <citation type="journal article" date="2015" name="Nature">
        <title>rRNA introns, odd ribosomes, and small enigmatic genomes across a large radiation of phyla.</title>
        <authorList>
            <person name="Brown C.T."/>
            <person name="Hug L.A."/>
            <person name="Thomas B.C."/>
            <person name="Sharon I."/>
            <person name="Castelle C.J."/>
            <person name="Singh A."/>
            <person name="Wilkins M.J."/>
            <person name="Williams K.H."/>
            <person name="Banfield J.F."/>
        </authorList>
    </citation>
    <scope>NUCLEOTIDE SEQUENCE [LARGE SCALE GENOMIC DNA]</scope>
</reference>
<keyword evidence="5" id="KW-0694">RNA-binding</keyword>
<keyword evidence="2 5" id="KW-0689">Ribosomal protein</keyword>
<evidence type="ECO:0000313" key="6">
    <source>
        <dbReference type="EMBL" id="KKQ76841.1"/>
    </source>
</evidence>
<evidence type="ECO:0000256" key="5">
    <source>
        <dbReference type="HAMAP-Rule" id="MF_01328"/>
    </source>
</evidence>
<dbReference type="PANTHER" id="PTHR10746">
    <property type="entry name" value="50S RIBOSOMAL PROTEIN L4"/>
    <property type="match status" value="1"/>
</dbReference>
<dbReference type="SUPFAM" id="SSF52166">
    <property type="entry name" value="Ribosomal protein L4"/>
    <property type="match status" value="1"/>
</dbReference>
<dbReference type="Pfam" id="PF00573">
    <property type="entry name" value="Ribosomal_L4"/>
    <property type="match status" value="1"/>
</dbReference>
<sequence length="231" mass="25427">MPVKKLKTQNLKLKTTTQKLKVVKITKLSVPVYSLTGRSAGIMVLPKEIFGAKVNNNLLAQAVRVYTTNEKNFTAKTKTRGKVRGSTAKIYKQKGTGRARHGSIRAPIFVGGGIVFGPEPRKVRLELPKKMKKQALISAFSAKMADKEILGLSGLEKATGKTKEVASLMEKIKVKNALIVTGEKINNVTRGVRNLPKINVLPVAQTNVYEILRHQFILLSKEAVEKLGDKK</sequence>
<dbReference type="AlphaFoldDB" id="A0A0G0NIA6"/>
<dbReference type="GO" id="GO:0005840">
    <property type="term" value="C:ribosome"/>
    <property type="evidence" value="ECO:0007669"/>
    <property type="project" value="UniProtKB-KW"/>
</dbReference>
<comment type="subunit">
    <text evidence="5">Part of the 50S ribosomal subunit.</text>
</comment>
<dbReference type="NCBIfam" id="TIGR03953">
    <property type="entry name" value="rplD_bact"/>
    <property type="match status" value="1"/>
</dbReference>
<dbReference type="GO" id="GO:1990904">
    <property type="term" value="C:ribonucleoprotein complex"/>
    <property type="evidence" value="ECO:0007669"/>
    <property type="project" value="UniProtKB-KW"/>
</dbReference>
<name>A0A0G0NIA6_9BACT</name>
<dbReference type="HAMAP" id="MF_01328_B">
    <property type="entry name" value="Ribosomal_uL4_B"/>
    <property type="match status" value="1"/>
</dbReference>
<comment type="function">
    <text evidence="5">Forms part of the polypeptide exit tunnel.</text>
</comment>
<dbReference type="GO" id="GO:0006412">
    <property type="term" value="P:translation"/>
    <property type="evidence" value="ECO:0007669"/>
    <property type="project" value="UniProtKB-UniRule"/>
</dbReference>
<keyword evidence="5" id="KW-0699">rRNA-binding</keyword>
<comment type="similarity">
    <text evidence="1 5">Belongs to the universal ribosomal protein uL4 family.</text>
</comment>
<dbReference type="Gene3D" id="3.40.1370.10">
    <property type="match status" value="1"/>
</dbReference>
<evidence type="ECO:0000256" key="4">
    <source>
        <dbReference type="ARBA" id="ARBA00035244"/>
    </source>
</evidence>
<dbReference type="InterPro" id="IPR002136">
    <property type="entry name" value="Ribosomal_uL4"/>
</dbReference>
<comment type="function">
    <text evidence="5">One of the primary rRNA binding proteins, this protein initially binds near the 5'-end of the 23S rRNA. It is important during the early stages of 50S assembly. It makes multiple contacts with different domains of the 23S rRNA in the assembled 50S subunit and ribosome.</text>
</comment>
<proteinExistence type="inferred from homology"/>
<evidence type="ECO:0000313" key="7">
    <source>
        <dbReference type="Proteomes" id="UP000034324"/>
    </source>
</evidence>